<evidence type="ECO:0008006" key="8">
    <source>
        <dbReference type="Google" id="ProtNLM"/>
    </source>
</evidence>
<organism evidence="6 7">
    <name type="scientific">Coptis chinensis</name>
    <dbReference type="NCBI Taxonomy" id="261450"/>
    <lineage>
        <taxon>Eukaryota</taxon>
        <taxon>Viridiplantae</taxon>
        <taxon>Streptophyta</taxon>
        <taxon>Embryophyta</taxon>
        <taxon>Tracheophyta</taxon>
        <taxon>Spermatophyta</taxon>
        <taxon>Magnoliopsida</taxon>
        <taxon>Ranunculales</taxon>
        <taxon>Ranunculaceae</taxon>
        <taxon>Coptidoideae</taxon>
        <taxon>Coptis</taxon>
    </lineage>
</organism>
<dbReference type="GO" id="GO:0005634">
    <property type="term" value="C:nucleus"/>
    <property type="evidence" value="ECO:0007669"/>
    <property type="project" value="UniProtKB-SubCell"/>
</dbReference>
<evidence type="ECO:0000256" key="3">
    <source>
        <dbReference type="SAM" id="MobiDB-lite"/>
    </source>
</evidence>
<reference evidence="6 7" key="1">
    <citation type="submission" date="2020-10" db="EMBL/GenBank/DDBJ databases">
        <title>The Coptis chinensis genome and diversification of protoberbering-type alkaloids.</title>
        <authorList>
            <person name="Wang B."/>
            <person name="Shu S."/>
            <person name="Song C."/>
            <person name="Liu Y."/>
        </authorList>
    </citation>
    <scope>NUCLEOTIDE SEQUENCE [LARGE SCALE GENOMIC DNA]</scope>
    <source>
        <strain evidence="6">HL-2020</strain>
        <tissue evidence="6">Leaf</tissue>
    </source>
</reference>
<dbReference type="EMBL" id="JADFTS010000001">
    <property type="protein sequence ID" value="KAF9626671.1"/>
    <property type="molecule type" value="Genomic_DNA"/>
</dbReference>
<dbReference type="GO" id="GO:0048481">
    <property type="term" value="P:plant ovule development"/>
    <property type="evidence" value="ECO:0007669"/>
    <property type="project" value="TreeGrafter"/>
</dbReference>
<dbReference type="Pfam" id="PF04690">
    <property type="entry name" value="YABBY"/>
    <property type="match status" value="1"/>
</dbReference>
<evidence type="ECO:0000256" key="1">
    <source>
        <dbReference type="ARBA" id="ARBA00004123"/>
    </source>
</evidence>
<comment type="caution">
    <text evidence="6">The sequence shown here is derived from an EMBL/GenBank/DDBJ whole genome shotgun (WGS) entry which is preliminary data.</text>
</comment>
<evidence type="ECO:0000259" key="4">
    <source>
        <dbReference type="Pfam" id="PF04690"/>
    </source>
</evidence>
<evidence type="ECO:0000313" key="6">
    <source>
        <dbReference type="EMBL" id="KAF9626671.1"/>
    </source>
</evidence>
<dbReference type="AlphaFoldDB" id="A0A835IYY8"/>
<feature type="domain" description="YABBY N-terminal" evidence="5">
    <location>
        <begin position="9"/>
        <end position="60"/>
    </location>
</feature>
<dbReference type="InterPro" id="IPR056775">
    <property type="entry name" value="YABBY_C"/>
</dbReference>
<evidence type="ECO:0000256" key="2">
    <source>
        <dbReference type="ARBA" id="ARBA00023242"/>
    </source>
</evidence>
<keyword evidence="2" id="KW-0539">Nucleus</keyword>
<proteinExistence type="predicted"/>
<dbReference type="OrthoDB" id="667577at2759"/>
<dbReference type="InterPro" id="IPR056776">
    <property type="entry name" value="YABBY_N"/>
</dbReference>
<name>A0A835IYY8_9MAGN</name>
<feature type="region of interest" description="Disordered" evidence="3">
    <location>
        <begin position="68"/>
        <end position="110"/>
    </location>
</feature>
<dbReference type="GO" id="GO:0009944">
    <property type="term" value="P:polarity specification of adaxial/abaxial axis"/>
    <property type="evidence" value="ECO:0007669"/>
    <property type="project" value="TreeGrafter"/>
</dbReference>
<dbReference type="GO" id="GO:0045165">
    <property type="term" value="P:cell fate commitment"/>
    <property type="evidence" value="ECO:0007669"/>
    <property type="project" value="TreeGrafter"/>
</dbReference>
<accession>A0A835IYY8</accession>
<protein>
    <recommendedName>
        <fullName evidence="8">Axial regulator YABBY 4</fullName>
    </recommendedName>
</protein>
<dbReference type="Proteomes" id="UP000631114">
    <property type="component" value="Unassembled WGS sequence"/>
</dbReference>
<comment type="subcellular location">
    <subcellularLocation>
        <location evidence="1">Nucleus</location>
    </subcellularLocation>
</comment>
<evidence type="ECO:0000259" key="5">
    <source>
        <dbReference type="Pfam" id="PF24868"/>
    </source>
</evidence>
<sequence length="171" mass="19233">MSASLLEVQEQICYVQCGYCTTILLVNVPCSSLLKVVTVRCGHCTGLLSVNMMRASFIPLQLLASVDDNEKEEVHHEEPEHSKDPPAKELDNQSPISSESDEEEEIIPLNPIINKRKEEIQRLKAVHPNISHKEAFSTAAKNWAHFPRIQHQLDGESCSHGGRKVDKRPRC</sequence>
<keyword evidence="7" id="KW-1185">Reference proteome</keyword>
<gene>
    <name evidence="6" type="ORF">IFM89_038766</name>
</gene>
<dbReference type="PANTHER" id="PTHR31675:SF8">
    <property type="entry name" value="AXIAL REGULATOR YABBY 4"/>
    <property type="match status" value="1"/>
</dbReference>
<dbReference type="PANTHER" id="PTHR31675">
    <property type="entry name" value="PROTEIN YABBY 6-RELATED"/>
    <property type="match status" value="1"/>
</dbReference>
<dbReference type="InterPro" id="IPR006780">
    <property type="entry name" value="YABBY"/>
</dbReference>
<dbReference type="Pfam" id="PF24868">
    <property type="entry name" value="YABBY_N"/>
    <property type="match status" value="1"/>
</dbReference>
<evidence type="ECO:0000313" key="7">
    <source>
        <dbReference type="Proteomes" id="UP000631114"/>
    </source>
</evidence>
<feature type="domain" description="YABBY protein C-terminal" evidence="4">
    <location>
        <begin position="117"/>
        <end position="152"/>
    </location>
</feature>
<feature type="compositionally biased region" description="Basic and acidic residues" evidence="3">
    <location>
        <begin position="72"/>
        <end position="91"/>
    </location>
</feature>